<dbReference type="InterPro" id="IPR039523">
    <property type="entry name" value="RimK-rel_E_lig_ATP-grasp"/>
</dbReference>
<feature type="domain" description="Alpha-L-glutamate ligase-related protein ATP-grasp" evidence="1">
    <location>
        <begin position="175"/>
        <end position="331"/>
    </location>
</feature>
<keyword evidence="3" id="KW-1185">Reference proteome</keyword>
<organism evidence="2">
    <name type="scientific">Lentimicrobium saccharophilum</name>
    <dbReference type="NCBI Taxonomy" id="1678841"/>
    <lineage>
        <taxon>Bacteria</taxon>
        <taxon>Pseudomonadati</taxon>
        <taxon>Bacteroidota</taxon>
        <taxon>Bacteroidia</taxon>
        <taxon>Bacteroidales</taxon>
        <taxon>Lentimicrobiaceae</taxon>
        <taxon>Lentimicrobium</taxon>
    </lineage>
</organism>
<dbReference type="OrthoDB" id="6315394at2"/>
<sequence>MKSGINRILYLGYYVVKIDGKKLRKFLKYASAETGKPAFVILINCIVSLFKYNISLLDYFYFRFYEKSHSERLEWAGSGYMYEYHLIMNPKRSRGILENKIEFLEKYADFVRHKHCTLKELELNQETAIDLLGNPSGKIVLKLSTGQVGAEVRVFDSLNFTPESLIIKMKDLGFDLAEEYIVQHPALMDLSPSGLNTVRIFTQLDQGTVVFLGARLRVSVNSVVDNMGAGNLAAPVLMETGVVNGPAVYSDITRPAVSNHPVTGIAIEGFKIPFWPETLDMVTKAALLHPENKSIGWDIAITSYGPELVEGNHNWCKLLWQLPVKQGLKSMISKYI</sequence>
<dbReference type="EMBL" id="DF968183">
    <property type="protein sequence ID" value="GAP44982.1"/>
    <property type="molecule type" value="Genomic_DNA"/>
</dbReference>
<accession>A0A0S7C625</accession>
<dbReference type="Proteomes" id="UP000053091">
    <property type="component" value="Unassembled WGS sequence"/>
</dbReference>
<evidence type="ECO:0000313" key="2">
    <source>
        <dbReference type="EMBL" id="GAP44982.1"/>
    </source>
</evidence>
<reference evidence="2" key="1">
    <citation type="journal article" date="2015" name="Genome Announc.">
        <title>Draft Genome Sequence of Bacteroidales Strain TBC1, a Novel Isolate from a Methanogenic Wastewater Treatment System.</title>
        <authorList>
            <person name="Tourlousse D.M."/>
            <person name="Matsuura N."/>
            <person name="Sun L."/>
            <person name="Toyonaga M."/>
            <person name="Kuroda K."/>
            <person name="Ohashi A."/>
            <person name="Cruz R."/>
            <person name="Yamaguchi T."/>
            <person name="Sekiguchi Y."/>
        </authorList>
    </citation>
    <scope>NUCLEOTIDE SEQUENCE [LARGE SCALE GENOMIC DNA]</scope>
    <source>
        <strain evidence="2">TBC1</strain>
    </source>
</reference>
<evidence type="ECO:0000313" key="3">
    <source>
        <dbReference type="Proteomes" id="UP000053091"/>
    </source>
</evidence>
<gene>
    <name evidence="2" type="ORF">TBC1_12798</name>
</gene>
<dbReference type="AlphaFoldDB" id="A0A0S7C625"/>
<proteinExistence type="predicted"/>
<dbReference type="STRING" id="1678841.TBC1_12798"/>
<evidence type="ECO:0000259" key="1">
    <source>
        <dbReference type="Pfam" id="PF14397"/>
    </source>
</evidence>
<dbReference type="RefSeq" id="WP_062044983.1">
    <property type="nucleotide sequence ID" value="NZ_DF968183.1"/>
</dbReference>
<dbReference type="Pfam" id="PF14397">
    <property type="entry name" value="ATPgrasp_ST"/>
    <property type="match status" value="1"/>
</dbReference>
<protein>
    <submittedName>
        <fullName evidence="2">Sugar-transfer associated ATP-grasp</fullName>
    </submittedName>
</protein>
<name>A0A0S7C625_9BACT</name>